<dbReference type="AlphaFoldDB" id="A0A2X3BQH0"/>
<dbReference type="Gene3D" id="3.30.1330.50">
    <property type="entry name" value="2-C-methyl-D-erythritol 2,4-cyclodiphosphate synthase"/>
    <property type="match status" value="1"/>
</dbReference>
<evidence type="ECO:0000313" key="1">
    <source>
        <dbReference type="EMBL" id="SQC01566.1"/>
    </source>
</evidence>
<reference evidence="1 2" key="1">
    <citation type="submission" date="2018-06" db="EMBL/GenBank/DDBJ databases">
        <authorList>
            <consortium name="Pathogen Informatics"/>
            <person name="Doyle S."/>
        </authorList>
    </citation>
    <scope>NUCLEOTIDE SEQUENCE [LARGE SCALE GENOMIC DNA]</scope>
    <source>
        <strain evidence="1 2">NCTC11820</strain>
    </source>
</reference>
<protein>
    <submittedName>
        <fullName evidence="1">Uncharacterized protein</fullName>
    </submittedName>
</protein>
<evidence type="ECO:0000313" key="2">
    <source>
        <dbReference type="Proteomes" id="UP000250245"/>
    </source>
</evidence>
<proteinExistence type="predicted"/>
<dbReference type="Proteomes" id="UP000250245">
    <property type="component" value="Unassembled WGS sequence"/>
</dbReference>
<dbReference type="EMBL" id="UASJ01000004">
    <property type="protein sequence ID" value="SQC01566.1"/>
    <property type="molecule type" value="Genomic_DNA"/>
</dbReference>
<dbReference type="GO" id="GO:0008685">
    <property type="term" value="F:2-C-methyl-D-erythritol 2,4-cyclodiphosphate synthase activity"/>
    <property type="evidence" value="ECO:0007669"/>
    <property type="project" value="InterPro"/>
</dbReference>
<dbReference type="SUPFAM" id="SSF69765">
    <property type="entry name" value="IpsF-like"/>
    <property type="match status" value="1"/>
</dbReference>
<organism evidence="1 2">
    <name type="scientific">Mobiluncus curtisii</name>
    <dbReference type="NCBI Taxonomy" id="2051"/>
    <lineage>
        <taxon>Bacteria</taxon>
        <taxon>Bacillati</taxon>
        <taxon>Actinomycetota</taxon>
        <taxon>Actinomycetes</taxon>
        <taxon>Actinomycetales</taxon>
        <taxon>Actinomycetaceae</taxon>
        <taxon>Mobiluncus</taxon>
    </lineage>
</organism>
<dbReference type="GO" id="GO:0016114">
    <property type="term" value="P:terpenoid biosynthetic process"/>
    <property type="evidence" value="ECO:0007669"/>
    <property type="project" value="InterPro"/>
</dbReference>
<sequence>MTHIVLLPVRRWWVAHFGWGPCLFPTMRRWRGIRMGTFAAHALTDALLAAAGLGDLGTNFGGIASRVCRSQWGSVFACGDADVARDRLGGG</sequence>
<gene>
    <name evidence="1" type="ORF">NCTC11820_01958</name>
</gene>
<name>A0A2X3BQH0_9ACTO</name>
<accession>A0A2X3BQH0</accession>
<dbReference type="InterPro" id="IPR036571">
    <property type="entry name" value="MECDP_synthase_sf"/>
</dbReference>